<dbReference type="GO" id="GO:0022857">
    <property type="term" value="F:transmembrane transporter activity"/>
    <property type="evidence" value="ECO:0007669"/>
    <property type="project" value="InterPro"/>
</dbReference>
<comment type="subcellular location">
    <subcellularLocation>
        <location evidence="1">Cell inner membrane</location>
        <topology evidence="1">Multi-pass membrane protein</topology>
    </subcellularLocation>
</comment>
<reference evidence="12" key="1">
    <citation type="submission" date="2016-10" db="EMBL/GenBank/DDBJ databases">
        <authorList>
            <person name="Varghese N."/>
            <person name="Submissions S."/>
        </authorList>
    </citation>
    <scope>NUCLEOTIDE SEQUENCE [LARGE SCALE GENOMIC DNA]</scope>
    <source>
        <strain evidence="12">8N4</strain>
    </source>
</reference>
<evidence type="ECO:0000256" key="9">
    <source>
        <dbReference type="SAM" id="Phobius"/>
    </source>
</evidence>
<evidence type="ECO:0000313" key="12">
    <source>
        <dbReference type="Proteomes" id="UP000242515"/>
    </source>
</evidence>
<dbReference type="InterPro" id="IPR036259">
    <property type="entry name" value="MFS_trans_sf"/>
</dbReference>
<dbReference type="Gene3D" id="1.20.1720.10">
    <property type="entry name" value="Multidrug resistance protein D"/>
    <property type="match status" value="1"/>
</dbReference>
<feature type="transmembrane region" description="Helical" evidence="9">
    <location>
        <begin position="367"/>
        <end position="389"/>
    </location>
</feature>
<evidence type="ECO:0000256" key="6">
    <source>
        <dbReference type="ARBA" id="ARBA00022692"/>
    </source>
</evidence>
<dbReference type="InterPro" id="IPR020846">
    <property type="entry name" value="MFS_dom"/>
</dbReference>
<organism evidence="11 12">
    <name type="scientific">Rosenbergiella nectarea</name>
    <dbReference type="NCBI Taxonomy" id="988801"/>
    <lineage>
        <taxon>Bacteria</taxon>
        <taxon>Pseudomonadati</taxon>
        <taxon>Pseudomonadota</taxon>
        <taxon>Gammaproteobacteria</taxon>
        <taxon>Enterobacterales</taxon>
        <taxon>Erwiniaceae</taxon>
        <taxon>Rosenbergiella</taxon>
    </lineage>
</organism>
<keyword evidence="4" id="KW-1003">Cell membrane</keyword>
<feature type="transmembrane region" description="Helical" evidence="9">
    <location>
        <begin position="169"/>
        <end position="191"/>
    </location>
</feature>
<feature type="transmembrane region" description="Helical" evidence="9">
    <location>
        <begin position="81"/>
        <end position="102"/>
    </location>
</feature>
<dbReference type="CDD" id="cd17503">
    <property type="entry name" value="MFS_LmrB_MDR_like"/>
    <property type="match status" value="1"/>
</dbReference>
<keyword evidence="5" id="KW-0997">Cell inner membrane</keyword>
<dbReference type="NCBIfam" id="TIGR00711">
    <property type="entry name" value="efflux_EmrB"/>
    <property type="match status" value="1"/>
</dbReference>
<keyword evidence="3" id="KW-0813">Transport</keyword>
<dbReference type="EMBL" id="FOGC01000016">
    <property type="protein sequence ID" value="SER23569.1"/>
    <property type="molecule type" value="Genomic_DNA"/>
</dbReference>
<feature type="transmembrane region" description="Helical" evidence="9">
    <location>
        <begin position="203"/>
        <end position="222"/>
    </location>
</feature>
<dbReference type="GO" id="GO:0005886">
    <property type="term" value="C:plasma membrane"/>
    <property type="evidence" value="ECO:0007669"/>
    <property type="project" value="UniProtKB-SubCell"/>
</dbReference>
<dbReference type="SUPFAM" id="SSF103473">
    <property type="entry name" value="MFS general substrate transporter"/>
    <property type="match status" value="1"/>
</dbReference>
<evidence type="ECO:0000256" key="1">
    <source>
        <dbReference type="ARBA" id="ARBA00004429"/>
    </source>
</evidence>
<dbReference type="GO" id="GO:0015721">
    <property type="term" value="P:bile acid and bile salt transport"/>
    <property type="evidence" value="ECO:0007669"/>
    <property type="project" value="UniProtKB-ARBA"/>
</dbReference>
<dbReference type="OrthoDB" id="9812221at2"/>
<dbReference type="Pfam" id="PF07690">
    <property type="entry name" value="MFS_1"/>
    <property type="match status" value="1"/>
</dbReference>
<feature type="transmembrane region" description="Helical" evidence="9">
    <location>
        <begin position="55"/>
        <end position="74"/>
    </location>
</feature>
<keyword evidence="8 9" id="KW-0472">Membrane</keyword>
<feature type="transmembrane region" description="Helical" evidence="9">
    <location>
        <begin position="12"/>
        <end position="30"/>
    </location>
</feature>
<sequence length="514" mass="55746">MAPNERKPLEHAQLVLMTIALSLATFMQVLDSTIANVAIPTIAGDLGASNTQGTWVITSFGVANAISIPLTGWLARRFGEVKLFVASTAAFAIASWACGMSSTLTMLIIFRVIQGVVAGPLIPLSQSLLLNNFPPAKRSMAMSLWAMTVIVAPICGPILGGWISDNYHWGWIFFINVPIGIVVVLLALKTLGKRETPTRKQPIDIVGLVMLTLGIGCLQVMLDRGKELDWFSSTEIITLTVVAVIALLILIIWELTDEHPIIDLSLFKSRNFSIGCGSISLAYMLYFGTIVLLPQLLQEVFGYTATWAGLASAPVGILPVILSPSIGRFAPRIDMRYLVTFSFIMYAICFYWRAYTFEPGMTFADAAWPQFIQGFAVACFFMPLTTITLSGLSSDRIAAASGLSNFIRTLGGSIGTSITTTLWTNREAMHHSQLTESVTAYNPNAQQSYQQLESLGMSHQQASSYIAQQITDQGLIISANEIFWAAGGIFIMLLVVIWFAKPPFHSGGGGGGAH</sequence>
<keyword evidence="7 9" id="KW-1133">Transmembrane helix</keyword>
<dbReference type="PRINTS" id="PR01036">
    <property type="entry name" value="TCRTETB"/>
</dbReference>
<accession>A0A1H9MJ60</accession>
<dbReference type="FunFam" id="1.20.1720.10:FF:000002">
    <property type="entry name" value="Multidrug resistance protein B"/>
    <property type="match status" value="1"/>
</dbReference>
<dbReference type="PANTHER" id="PTHR42718">
    <property type="entry name" value="MAJOR FACILITATOR SUPERFAMILY MULTIDRUG TRANSPORTER MFSC"/>
    <property type="match status" value="1"/>
</dbReference>
<keyword evidence="12" id="KW-1185">Reference proteome</keyword>
<dbReference type="GO" id="GO:1990961">
    <property type="term" value="P:xenobiotic detoxification by transmembrane export across the plasma membrane"/>
    <property type="evidence" value="ECO:0007669"/>
    <property type="project" value="UniProtKB-ARBA"/>
</dbReference>
<comment type="similarity">
    <text evidence="2">Belongs to the major facilitator superfamily. EmrB family.</text>
</comment>
<feature type="transmembrane region" description="Helical" evidence="9">
    <location>
        <begin position="482"/>
        <end position="500"/>
    </location>
</feature>
<feature type="transmembrane region" description="Helical" evidence="9">
    <location>
        <begin position="274"/>
        <end position="294"/>
    </location>
</feature>
<dbReference type="PANTHER" id="PTHR42718:SF9">
    <property type="entry name" value="MAJOR FACILITATOR SUPERFAMILY MULTIDRUG TRANSPORTER MFSC"/>
    <property type="match status" value="1"/>
</dbReference>
<evidence type="ECO:0000256" key="8">
    <source>
        <dbReference type="ARBA" id="ARBA00023136"/>
    </source>
</evidence>
<dbReference type="Gene3D" id="1.20.1250.20">
    <property type="entry name" value="MFS general substrate transporter like domains"/>
    <property type="match status" value="1"/>
</dbReference>
<evidence type="ECO:0000256" key="2">
    <source>
        <dbReference type="ARBA" id="ARBA00008537"/>
    </source>
</evidence>
<feature type="transmembrane region" description="Helical" evidence="9">
    <location>
        <begin position="234"/>
        <end position="253"/>
    </location>
</feature>
<gene>
    <name evidence="11" type="ORF">SAMN05216522_1168</name>
</gene>
<dbReference type="Proteomes" id="UP000242515">
    <property type="component" value="Unassembled WGS sequence"/>
</dbReference>
<dbReference type="NCBIfam" id="NF000391">
    <property type="entry name" value="EmrB"/>
    <property type="match status" value="1"/>
</dbReference>
<feature type="transmembrane region" description="Helical" evidence="9">
    <location>
        <begin position="335"/>
        <end position="355"/>
    </location>
</feature>
<evidence type="ECO:0000256" key="4">
    <source>
        <dbReference type="ARBA" id="ARBA00022475"/>
    </source>
</evidence>
<feature type="domain" description="Major facilitator superfamily (MFS) profile" evidence="10">
    <location>
        <begin position="17"/>
        <end position="505"/>
    </location>
</feature>
<feature type="transmembrane region" description="Helical" evidence="9">
    <location>
        <begin position="142"/>
        <end position="163"/>
    </location>
</feature>
<dbReference type="PROSITE" id="PS50850">
    <property type="entry name" value="MFS"/>
    <property type="match status" value="1"/>
</dbReference>
<evidence type="ECO:0000256" key="3">
    <source>
        <dbReference type="ARBA" id="ARBA00022448"/>
    </source>
</evidence>
<protein>
    <submittedName>
        <fullName evidence="11">MFS transporter, DHA2 family, multidrug resistance protein</fullName>
    </submittedName>
</protein>
<dbReference type="STRING" id="988801.SAMN05216522_1168"/>
<evidence type="ECO:0000256" key="5">
    <source>
        <dbReference type="ARBA" id="ARBA00022519"/>
    </source>
</evidence>
<evidence type="ECO:0000256" key="7">
    <source>
        <dbReference type="ARBA" id="ARBA00022989"/>
    </source>
</evidence>
<dbReference type="RefSeq" id="WP_092678197.1">
    <property type="nucleotide sequence ID" value="NZ_FOGC01000016.1"/>
</dbReference>
<proteinExistence type="inferred from homology"/>
<name>A0A1H9MJ60_9GAMM</name>
<feature type="transmembrane region" description="Helical" evidence="9">
    <location>
        <begin position="108"/>
        <end position="130"/>
    </location>
</feature>
<dbReference type="InterPro" id="IPR004638">
    <property type="entry name" value="EmrB-like"/>
</dbReference>
<keyword evidence="6 9" id="KW-0812">Transmembrane</keyword>
<evidence type="ECO:0000259" key="10">
    <source>
        <dbReference type="PROSITE" id="PS50850"/>
    </source>
</evidence>
<evidence type="ECO:0000313" key="11">
    <source>
        <dbReference type="EMBL" id="SER23569.1"/>
    </source>
</evidence>
<dbReference type="AlphaFoldDB" id="A0A1H9MJ60"/>
<feature type="transmembrane region" description="Helical" evidence="9">
    <location>
        <begin position="300"/>
        <end position="323"/>
    </location>
</feature>
<dbReference type="InterPro" id="IPR011701">
    <property type="entry name" value="MFS"/>
</dbReference>